<evidence type="ECO:0000256" key="8">
    <source>
        <dbReference type="ARBA" id="ARBA00023170"/>
    </source>
</evidence>
<keyword evidence="3 10" id="KW-1134">Transmembrane beta strand</keyword>
<dbReference type="PANTHER" id="PTHR30069">
    <property type="entry name" value="TONB-DEPENDENT OUTER MEMBRANE RECEPTOR"/>
    <property type="match status" value="1"/>
</dbReference>
<dbReference type="PANTHER" id="PTHR30069:SF29">
    <property type="entry name" value="HEMOGLOBIN AND HEMOGLOBIN-HAPTOGLOBIN-BINDING PROTEIN 1-RELATED"/>
    <property type="match status" value="1"/>
</dbReference>
<evidence type="ECO:0000256" key="3">
    <source>
        <dbReference type="ARBA" id="ARBA00022452"/>
    </source>
</evidence>
<accession>A0A143PQE3</accession>
<organism evidence="16 17">
    <name type="scientific">Luteitalea pratensis</name>
    <dbReference type="NCBI Taxonomy" id="1855912"/>
    <lineage>
        <taxon>Bacteria</taxon>
        <taxon>Pseudomonadati</taxon>
        <taxon>Acidobacteriota</taxon>
        <taxon>Vicinamibacteria</taxon>
        <taxon>Vicinamibacterales</taxon>
        <taxon>Vicinamibacteraceae</taxon>
        <taxon>Luteitalea</taxon>
    </lineage>
</organism>
<evidence type="ECO:0000256" key="2">
    <source>
        <dbReference type="ARBA" id="ARBA00022448"/>
    </source>
</evidence>
<dbReference type="Pfam" id="PF07715">
    <property type="entry name" value="Plug"/>
    <property type="match status" value="1"/>
</dbReference>
<evidence type="ECO:0000313" key="16">
    <source>
        <dbReference type="EMBL" id="AMY10340.1"/>
    </source>
</evidence>
<feature type="signal peptide" evidence="13">
    <location>
        <begin position="1"/>
        <end position="23"/>
    </location>
</feature>
<keyword evidence="7 10" id="KW-0472">Membrane</keyword>
<evidence type="ECO:0000313" key="17">
    <source>
        <dbReference type="Proteomes" id="UP000076079"/>
    </source>
</evidence>
<sequence length="729" mass="79024" precursor="true">MTHRPRSGLLLGLLLAWSGSASAVQTPAPTPTPQAPQPAPQPPAEAEADEKQKYEESIVITASRTEQMLVNAPATVTLIDSRTIENSPATNYADLLRAVPGLNVTQTSARDINITSRSATGTLATSQLALVDGRSIYLDFFGFVAWDFLPIDPQEIKQIEVIRGPASAVWGANALTGVVNIITKTPRESPGSTFILGGGLFGRDAMDVEKGSGALFSVSASHAAAVNDRWAYKVATGYYQQDAMARPSGPIPDGAGQMYPDFPNSGTRQPKFDARLDYDHPDGRRKVVMQGGFAGTEGMIHSGIGPFDIDRGTYLAYGKVNYTHGATRLNTFVNRLDGSATNLLAVGLDGLPIPFVFKTTTFDVEAGHVATWRNRHVFSLGGNFRYNGFDLSLAPLGDSRTEGGAYGQDEIFLSPMWRWLIGGRVDAFSVLDGPVFSPRTTLLFKPDPAHTVRVSYNRAYRAPSLVNNFLDTTILSQLDLGALNPALAGRTYVFPVAAVGNQNLTEESLDAYEIGYSGVIANRATVSAAFYVNDSKNSIFFTQDGSYRAANPPPGWPLPPAALELIYLSGRFGPGNGLPASYTYLNFGKVRQKGFELGVDTDVSKGLTAFANYSFQPTPEPTGFDISELNLPPRHRVNLGANYTGGRVIGNLAMNYVGEAYWQDVSSYQGTTEAYTLVNGTLGYRWNDSFTTSLKVINLFDQEIQQHIFGDVMRRQVVLELRMRVGTKP</sequence>
<dbReference type="GO" id="GO:0044718">
    <property type="term" value="P:siderophore transmembrane transport"/>
    <property type="evidence" value="ECO:0007669"/>
    <property type="project" value="TreeGrafter"/>
</dbReference>
<keyword evidence="9 10" id="KW-0998">Cell outer membrane</keyword>
<protein>
    <submittedName>
        <fullName evidence="16">Colicin I receptor</fullName>
    </submittedName>
</protein>
<dbReference type="InterPro" id="IPR039426">
    <property type="entry name" value="TonB-dep_rcpt-like"/>
</dbReference>
<comment type="subcellular location">
    <subcellularLocation>
        <location evidence="1 10">Cell outer membrane</location>
        <topology evidence="1 10">Multi-pass membrane protein</topology>
    </subcellularLocation>
</comment>
<evidence type="ECO:0000256" key="12">
    <source>
        <dbReference type="SAM" id="MobiDB-lite"/>
    </source>
</evidence>
<feature type="chain" id="PRO_5007511858" evidence="13">
    <location>
        <begin position="24"/>
        <end position="729"/>
    </location>
</feature>
<evidence type="ECO:0000259" key="14">
    <source>
        <dbReference type="Pfam" id="PF00593"/>
    </source>
</evidence>
<keyword evidence="8 16" id="KW-0675">Receptor</keyword>
<dbReference type="InterPro" id="IPR036942">
    <property type="entry name" value="Beta-barrel_TonB_sf"/>
</dbReference>
<evidence type="ECO:0000256" key="11">
    <source>
        <dbReference type="RuleBase" id="RU003357"/>
    </source>
</evidence>
<dbReference type="Gene3D" id="2.170.130.10">
    <property type="entry name" value="TonB-dependent receptor, plug domain"/>
    <property type="match status" value="1"/>
</dbReference>
<reference evidence="16 17" key="1">
    <citation type="journal article" date="2016" name="Genome Announc.">
        <title>First Complete Genome Sequence of a Subdivision 6 Acidobacterium Strain.</title>
        <authorList>
            <person name="Huang S."/>
            <person name="Vieira S."/>
            <person name="Bunk B."/>
            <person name="Riedel T."/>
            <person name="Sproer C."/>
            <person name="Overmann J."/>
        </authorList>
    </citation>
    <scope>NUCLEOTIDE SEQUENCE [LARGE SCALE GENOMIC DNA]</scope>
    <source>
        <strain evidence="17">DSM 100886 HEG_-6_39</strain>
    </source>
</reference>
<dbReference type="Proteomes" id="UP000076079">
    <property type="component" value="Chromosome"/>
</dbReference>
<keyword evidence="5 13" id="KW-0732">Signal</keyword>
<dbReference type="AlphaFoldDB" id="A0A143PQE3"/>
<keyword evidence="17" id="KW-1185">Reference proteome</keyword>
<feature type="region of interest" description="Disordered" evidence="12">
    <location>
        <begin position="22"/>
        <end position="53"/>
    </location>
</feature>
<proteinExistence type="inferred from homology"/>
<evidence type="ECO:0000256" key="10">
    <source>
        <dbReference type="PROSITE-ProRule" id="PRU01360"/>
    </source>
</evidence>
<keyword evidence="2 10" id="KW-0813">Transport</keyword>
<evidence type="ECO:0000256" key="1">
    <source>
        <dbReference type="ARBA" id="ARBA00004571"/>
    </source>
</evidence>
<dbReference type="Gene3D" id="2.40.170.20">
    <property type="entry name" value="TonB-dependent receptor, beta-barrel domain"/>
    <property type="match status" value="1"/>
</dbReference>
<keyword evidence="4 10" id="KW-0812">Transmembrane</keyword>
<comment type="similarity">
    <text evidence="10 11">Belongs to the TonB-dependent receptor family.</text>
</comment>
<dbReference type="InterPro" id="IPR037066">
    <property type="entry name" value="Plug_dom_sf"/>
</dbReference>
<dbReference type="GO" id="GO:0015344">
    <property type="term" value="F:siderophore uptake transmembrane transporter activity"/>
    <property type="evidence" value="ECO:0007669"/>
    <property type="project" value="TreeGrafter"/>
</dbReference>
<dbReference type="SUPFAM" id="SSF56935">
    <property type="entry name" value="Porins"/>
    <property type="match status" value="1"/>
</dbReference>
<evidence type="ECO:0000256" key="6">
    <source>
        <dbReference type="ARBA" id="ARBA00023077"/>
    </source>
</evidence>
<name>A0A143PQE3_LUTPR</name>
<evidence type="ECO:0000256" key="5">
    <source>
        <dbReference type="ARBA" id="ARBA00022729"/>
    </source>
</evidence>
<dbReference type="STRING" id="1855912.LuPra_03570"/>
<dbReference type="CDD" id="cd01347">
    <property type="entry name" value="ligand_gated_channel"/>
    <property type="match status" value="1"/>
</dbReference>
<evidence type="ECO:0000256" key="9">
    <source>
        <dbReference type="ARBA" id="ARBA00023237"/>
    </source>
</evidence>
<feature type="domain" description="TonB-dependent receptor-like beta-barrel" evidence="14">
    <location>
        <begin position="264"/>
        <end position="699"/>
    </location>
</feature>
<feature type="domain" description="TonB-dependent receptor plug" evidence="15">
    <location>
        <begin position="71"/>
        <end position="178"/>
    </location>
</feature>
<evidence type="ECO:0000256" key="4">
    <source>
        <dbReference type="ARBA" id="ARBA00022692"/>
    </source>
</evidence>
<dbReference type="InterPro" id="IPR012910">
    <property type="entry name" value="Plug_dom"/>
</dbReference>
<evidence type="ECO:0000259" key="15">
    <source>
        <dbReference type="Pfam" id="PF07715"/>
    </source>
</evidence>
<dbReference type="EMBL" id="CP015136">
    <property type="protein sequence ID" value="AMY10340.1"/>
    <property type="molecule type" value="Genomic_DNA"/>
</dbReference>
<dbReference type="Pfam" id="PF00593">
    <property type="entry name" value="TonB_dep_Rec_b-barrel"/>
    <property type="match status" value="1"/>
</dbReference>
<dbReference type="OrthoDB" id="9758929at2"/>
<evidence type="ECO:0000256" key="13">
    <source>
        <dbReference type="SAM" id="SignalP"/>
    </source>
</evidence>
<evidence type="ECO:0000256" key="7">
    <source>
        <dbReference type="ARBA" id="ARBA00023136"/>
    </source>
</evidence>
<dbReference type="GO" id="GO:0009279">
    <property type="term" value="C:cell outer membrane"/>
    <property type="evidence" value="ECO:0007669"/>
    <property type="project" value="UniProtKB-SubCell"/>
</dbReference>
<gene>
    <name evidence="16" type="primary">cirA_3</name>
    <name evidence="16" type="ORF">LuPra_03570</name>
</gene>
<keyword evidence="6 11" id="KW-0798">TonB box</keyword>
<reference evidence="17" key="2">
    <citation type="submission" date="2016-04" db="EMBL/GenBank/DDBJ databases">
        <title>First Complete Genome Sequence of a Subdivision 6 Acidobacterium.</title>
        <authorList>
            <person name="Huang S."/>
            <person name="Vieira S."/>
            <person name="Bunk B."/>
            <person name="Riedel T."/>
            <person name="Sproeer C."/>
            <person name="Overmann J."/>
        </authorList>
    </citation>
    <scope>NUCLEOTIDE SEQUENCE [LARGE SCALE GENOMIC DNA]</scope>
    <source>
        <strain evidence="17">DSM 100886 HEG_-6_39</strain>
    </source>
</reference>
<feature type="compositionally biased region" description="Pro residues" evidence="12">
    <location>
        <begin position="28"/>
        <end position="43"/>
    </location>
</feature>
<dbReference type="PROSITE" id="PS52016">
    <property type="entry name" value="TONB_DEPENDENT_REC_3"/>
    <property type="match status" value="1"/>
</dbReference>
<dbReference type="InterPro" id="IPR000531">
    <property type="entry name" value="Beta-barrel_TonB"/>
</dbReference>
<dbReference type="KEGG" id="abac:LuPra_03570"/>